<evidence type="ECO:0000256" key="9">
    <source>
        <dbReference type="SAM" id="SignalP"/>
    </source>
</evidence>
<sequence length="533" mass="59637">MWNKLDLLLACLLLLNSSGRSTAFAPISNKNKKLLQIPAKTTSTSIGVKLDFLEQKTPDDAETRRLLDSYGEKSRLYRRNVYSSADWVRSRRPKRFRNNIRTTFQSGLVRQLQPELTAIVTVSVLVVLYNDCLAVGYTDFDGVKHAGLAPFLPPLELPIIAWSLTTSALGLLLAFRTNVSYARWNEGRTAWGKVINDSRSIARMACIWSKSYKSINDESLQRLGDAICSFSRSLMNRTLPPQEDEANFVMYTYKKIKDQAYAKTLRQAKHRPTAALAELTSAIVDFQLNPLHQVEVEHAVTGLCDALGASERIFTSPIPRFYPRHTSRFLAFWLLTLPIGLYEPLNESWNHWAVIPMTVIIASMLLGIEELANQMEEPFSILPMEKMCEGSIRVSVMEQVERSQKGIQAAFCGEDSHLIDASPENIRTSVIAPENPDPHWLKESSSSSQVGLPSVVNGVNGVNGVDASAMSPEQPHWMGTADDAFAPNPNGESSYQIHAQEEEPKAADPKTEPVATTFEEYMKNRNQESLDTR</sequence>
<evidence type="ECO:0000256" key="1">
    <source>
        <dbReference type="ARBA" id="ARBA00004651"/>
    </source>
</evidence>
<dbReference type="Pfam" id="PF25539">
    <property type="entry name" value="Bestrophin_2"/>
    <property type="match status" value="1"/>
</dbReference>
<evidence type="ECO:0000256" key="7">
    <source>
        <dbReference type="ARBA" id="ARBA00023136"/>
    </source>
</evidence>
<dbReference type="GO" id="GO:0005886">
    <property type="term" value="C:plasma membrane"/>
    <property type="evidence" value="ECO:0007669"/>
    <property type="project" value="UniProtKB-SubCell"/>
</dbReference>
<keyword evidence="5" id="KW-1133">Transmembrane helix</keyword>
<dbReference type="Proteomes" id="UP001295423">
    <property type="component" value="Unassembled WGS sequence"/>
</dbReference>
<dbReference type="EMBL" id="CAKOGP040002191">
    <property type="protein sequence ID" value="CAJ1964542.1"/>
    <property type="molecule type" value="Genomic_DNA"/>
</dbReference>
<evidence type="ECO:0000256" key="3">
    <source>
        <dbReference type="ARBA" id="ARBA00022475"/>
    </source>
</evidence>
<feature type="region of interest" description="Disordered" evidence="8">
    <location>
        <begin position="432"/>
        <end position="451"/>
    </location>
</feature>
<evidence type="ECO:0008006" key="12">
    <source>
        <dbReference type="Google" id="ProtNLM"/>
    </source>
</evidence>
<protein>
    <recommendedName>
        <fullName evidence="12">Bestrophin homolog</fullName>
    </recommendedName>
</protein>
<evidence type="ECO:0000313" key="10">
    <source>
        <dbReference type="EMBL" id="CAJ1964542.1"/>
    </source>
</evidence>
<comment type="subcellular location">
    <subcellularLocation>
        <location evidence="1">Cell membrane</location>
        <topology evidence="1">Multi-pass membrane protein</topology>
    </subcellularLocation>
</comment>
<evidence type="ECO:0000313" key="11">
    <source>
        <dbReference type="Proteomes" id="UP001295423"/>
    </source>
</evidence>
<dbReference type="PANTHER" id="PTHR33281">
    <property type="entry name" value="UPF0187 PROTEIN YNEE"/>
    <property type="match status" value="1"/>
</dbReference>
<feature type="compositionally biased region" description="Basic and acidic residues" evidence="8">
    <location>
        <begin position="499"/>
        <end position="511"/>
    </location>
</feature>
<reference evidence="10" key="1">
    <citation type="submission" date="2023-08" db="EMBL/GenBank/DDBJ databases">
        <authorList>
            <person name="Audoor S."/>
            <person name="Bilcke G."/>
        </authorList>
    </citation>
    <scope>NUCLEOTIDE SEQUENCE</scope>
</reference>
<accession>A0AAD2PX29</accession>
<dbReference type="AlphaFoldDB" id="A0AAD2PX29"/>
<feature type="signal peptide" evidence="9">
    <location>
        <begin position="1"/>
        <end position="23"/>
    </location>
</feature>
<feature type="chain" id="PRO_5041963249" description="Bestrophin homolog" evidence="9">
    <location>
        <begin position="24"/>
        <end position="533"/>
    </location>
</feature>
<dbReference type="PANTHER" id="PTHR33281:SF19">
    <property type="entry name" value="VOLTAGE-DEPENDENT ANION CHANNEL-FORMING PROTEIN YNEE"/>
    <property type="match status" value="1"/>
</dbReference>
<name>A0AAD2PX29_9STRA</name>
<evidence type="ECO:0000256" key="5">
    <source>
        <dbReference type="ARBA" id="ARBA00022989"/>
    </source>
</evidence>
<dbReference type="GO" id="GO:0005254">
    <property type="term" value="F:chloride channel activity"/>
    <property type="evidence" value="ECO:0007669"/>
    <property type="project" value="InterPro"/>
</dbReference>
<keyword evidence="2" id="KW-0813">Transport</keyword>
<evidence type="ECO:0000256" key="6">
    <source>
        <dbReference type="ARBA" id="ARBA00023065"/>
    </source>
</evidence>
<keyword evidence="11" id="KW-1185">Reference proteome</keyword>
<comment type="caution">
    <text evidence="10">The sequence shown here is derived from an EMBL/GenBank/DDBJ whole genome shotgun (WGS) entry which is preliminary data.</text>
</comment>
<dbReference type="InterPro" id="IPR044669">
    <property type="entry name" value="YneE/VCCN1/2-like"/>
</dbReference>
<evidence type="ECO:0000256" key="8">
    <source>
        <dbReference type="SAM" id="MobiDB-lite"/>
    </source>
</evidence>
<keyword evidence="9" id="KW-0732">Signal</keyword>
<keyword evidence="6" id="KW-0406">Ion transport</keyword>
<feature type="compositionally biased region" description="Basic and acidic residues" evidence="8">
    <location>
        <begin position="520"/>
        <end position="533"/>
    </location>
</feature>
<feature type="region of interest" description="Disordered" evidence="8">
    <location>
        <begin position="471"/>
        <end position="533"/>
    </location>
</feature>
<proteinExistence type="predicted"/>
<keyword evidence="4" id="KW-0812">Transmembrane</keyword>
<keyword evidence="7" id="KW-0472">Membrane</keyword>
<evidence type="ECO:0000256" key="2">
    <source>
        <dbReference type="ARBA" id="ARBA00022448"/>
    </source>
</evidence>
<organism evidence="10 11">
    <name type="scientific">Cylindrotheca closterium</name>
    <dbReference type="NCBI Taxonomy" id="2856"/>
    <lineage>
        <taxon>Eukaryota</taxon>
        <taxon>Sar</taxon>
        <taxon>Stramenopiles</taxon>
        <taxon>Ochrophyta</taxon>
        <taxon>Bacillariophyta</taxon>
        <taxon>Bacillariophyceae</taxon>
        <taxon>Bacillariophycidae</taxon>
        <taxon>Bacillariales</taxon>
        <taxon>Bacillariaceae</taxon>
        <taxon>Cylindrotheca</taxon>
    </lineage>
</organism>
<keyword evidence="3" id="KW-1003">Cell membrane</keyword>
<gene>
    <name evidence="10" type="ORF">CYCCA115_LOCUS20681</name>
</gene>
<evidence type="ECO:0000256" key="4">
    <source>
        <dbReference type="ARBA" id="ARBA00022692"/>
    </source>
</evidence>